<dbReference type="EMBL" id="CALTRL010001241">
    <property type="protein sequence ID" value="CAH7671722.1"/>
    <property type="molecule type" value="Genomic_DNA"/>
</dbReference>
<keyword evidence="2" id="KW-1185">Reference proteome</keyword>
<sequence length="122" mass="13628">MEYQTIKIPPFQKKQGQMFSINAITSFSSDELWKGDIRLVIGATESLSSNQALLVNLRQLDSPISNLSPTDSDSSLGFVMNLLKTYEIEGSEALLPKSQRNPDYGKLNHLPGCKNLFCRPSY</sequence>
<evidence type="ECO:0000313" key="1">
    <source>
        <dbReference type="EMBL" id="CAH7671722.1"/>
    </source>
</evidence>
<name>A0AAV0AUI4_PHAPC</name>
<comment type="caution">
    <text evidence="1">The sequence shown here is derived from an EMBL/GenBank/DDBJ whole genome shotgun (WGS) entry which is preliminary data.</text>
</comment>
<dbReference type="AlphaFoldDB" id="A0AAV0AUI4"/>
<gene>
    <name evidence="1" type="ORF">PPACK8108_LOCUS6531</name>
</gene>
<evidence type="ECO:0000313" key="2">
    <source>
        <dbReference type="Proteomes" id="UP001153365"/>
    </source>
</evidence>
<accession>A0AAV0AUI4</accession>
<reference evidence="1" key="1">
    <citation type="submission" date="2022-06" db="EMBL/GenBank/DDBJ databases">
        <authorList>
            <consortium name="SYNGENTA / RWTH Aachen University"/>
        </authorList>
    </citation>
    <scope>NUCLEOTIDE SEQUENCE</scope>
</reference>
<proteinExistence type="predicted"/>
<dbReference type="Proteomes" id="UP001153365">
    <property type="component" value="Unassembled WGS sequence"/>
</dbReference>
<protein>
    <submittedName>
        <fullName evidence="1">Uncharacterized protein</fullName>
    </submittedName>
</protein>
<organism evidence="1 2">
    <name type="scientific">Phakopsora pachyrhizi</name>
    <name type="common">Asian soybean rust disease fungus</name>
    <dbReference type="NCBI Taxonomy" id="170000"/>
    <lineage>
        <taxon>Eukaryota</taxon>
        <taxon>Fungi</taxon>
        <taxon>Dikarya</taxon>
        <taxon>Basidiomycota</taxon>
        <taxon>Pucciniomycotina</taxon>
        <taxon>Pucciniomycetes</taxon>
        <taxon>Pucciniales</taxon>
        <taxon>Phakopsoraceae</taxon>
        <taxon>Phakopsora</taxon>
    </lineage>
</organism>